<dbReference type="PANTHER" id="PTHR10622:SF10">
    <property type="entry name" value="HET DOMAIN-CONTAINING PROTEIN"/>
    <property type="match status" value="1"/>
</dbReference>
<sequence>MWLLSTAQLKLVHFDRVDQVPGGYAILSHVWQYPEQSFQDVQELHSAGAPYDDARVSPKIRGGVNAAKTHGIDWLWIDASCIDKTSSAELSEAINSMFSWYAEAQICYAYLQDVPDSCTLDSPGSAFRTSRWFTRGWTLQELIAPRYLIFMSSEWTYLGTKASLAPLLSDITGIDMEVLTKRRELQHVSVARRMSWASKRQTTRVEDEAYSLMGLFGITMPTIYGEGREAFRRLQKEIMKRWSDQTLFAWGQVLPPDLPRTSLGRDIGNPIGTLFAPSPHAFVDSADYRSIPPCRIASATNSSIQVPEGDTVCEVMLRIKTCD</sequence>
<dbReference type="InterPro" id="IPR058525">
    <property type="entry name" value="DUF8212"/>
</dbReference>
<name>A0A1M2VNX1_TRAPU</name>
<dbReference type="PANTHER" id="PTHR10622">
    <property type="entry name" value="HET DOMAIN-CONTAINING PROTEIN"/>
    <property type="match status" value="1"/>
</dbReference>
<dbReference type="EMBL" id="MNAD01000957">
    <property type="protein sequence ID" value="OJT09273.1"/>
    <property type="molecule type" value="Genomic_DNA"/>
</dbReference>
<dbReference type="OMA" id="YAEAQIC"/>
<dbReference type="Pfam" id="PF26640">
    <property type="entry name" value="DUF8212"/>
    <property type="match status" value="1"/>
</dbReference>
<evidence type="ECO:0000313" key="3">
    <source>
        <dbReference type="EMBL" id="OJT09273.1"/>
    </source>
</evidence>
<dbReference type="AlphaFoldDB" id="A0A1M2VNX1"/>
<gene>
    <name evidence="3" type="ORF">TRAPUB_14270</name>
</gene>
<dbReference type="InterPro" id="IPR010730">
    <property type="entry name" value="HET"/>
</dbReference>
<dbReference type="Proteomes" id="UP000184267">
    <property type="component" value="Unassembled WGS sequence"/>
</dbReference>
<dbReference type="OrthoDB" id="2749026at2759"/>
<evidence type="ECO:0000313" key="4">
    <source>
        <dbReference type="Proteomes" id="UP000184267"/>
    </source>
</evidence>
<reference evidence="3 4" key="1">
    <citation type="submission" date="2016-10" db="EMBL/GenBank/DDBJ databases">
        <title>Genome sequence of the basidiomycete white-rot fungus Trametes pubescens.</title>
        <authorList>
            <person name="Makela M.R."/>
            <person name="Granchi Z."/>
            <person name="Peng M."/>
            <person name="De Vries R.P."/>
            <person name="Grigoriev I."/>
            <person name="Riley R."/>
            <person name="Hilden K."/>
        </authorList>
    </citation>
    <scope>NUCLEOTIDE SEQUENCE [LARGE SCALE GENOMIC DNA]</scope>
    <source>
        <strain evidence="3 4">FBCC735</strain>
    </source>
</reference>
<accession>A0A1M2VNX1</accession>
<comment type="caution">
    <text evidence="3">The sequence shown here is derived from an EMBL/GenBank/DDBJ whole genome shotgun (WGS) entry which is preliminary data.</text>
</comment>
<protein>
    <submittedName>
        <fullName evidence="3">Vegetative incompatibility protein HET-E-1</fullName>
    </submittedName>
</protein>
<dbReference type="Pfam" id="PF06985">
    <property type="entry name" value="HET"/>
    <property type="match status" value="1"/>
</dbReference>
<proteinExistence type="predicted"/>
<evidence type="ECO:0000259" key="2">
    <source>
        <dbReference type="Pfam" id="PF26640"/>
    </source>
</evidence>
<feature type="domain" description="DUF8212" evidence="2">
    <location>
        <begin position="230"/>
        <end position="297"/>
    </location>
</feature>
<keyword evidence="4" id="KW-1185">Reference proteome</keyword>
<dbReference type="STRING" id="154538.A0A1M2VNX1"/>
<evidence type="ECO:0000259" key="1">
    <source>
        <dbReference type="Pfam" id="PF06985"/>
    </source>
</evidence>
<organism evidence="3 4">
    <name type="scientific">Trametes pubescens</name>
    <name type="common">White-rot fungus</name>
    <dbReference type="NCBI Taxonomy" id="154538"/>
    <lineage>
        <taxon>Eukaryota</taxon>
        <taxon>Fungi</taxon>
        <taxon>Dikarya</taxon>
        <taxon>Basidiomycota</taxon>
        <taxon>Agaricomycotina</taxon>
        <taxon>Agaricomycetes</taxon>
        <taxon>Polyporales</taxon>
        <taxon>Polyporaceae</taxon>
        <taxon>Trametes</taxon>
    </lineage>
</organism>
<feature type="domain" description="Heterokaryon incompatibility" evidence="1">
    <location>
        <begin position="24"/>
        <end position="113"/>
    </location>
</feature>